<dbReference type="Pfam" id="PF00933">
    <property type="entry name" value="Glyco_hydro_3"/>
    <property type="match status" value="1"/>
</dbReference>
<keyword evidence="5 6" id="KW-0326">Glycosidase</keyword>
<dbReference type="PANTHER" id="PTHR30480">
    <property type="entry name" value="BETA-HEXOSAMINIDASE-RELATED"/>
    <property type="match status" value="1"/>
</dbReference>
<dbReference type="Proteomes" id="UP001341444">
    <property type="component" value="Unassembled WGS sequence"/>
</dbReference>
<dbReference type="SUPFAM" id="SSF52279">
    <property type="entry name" value="Beta-D-glucan exohydrolase, C-terminal domain"/>
    <property type="match status" value="1"/>
</dbReference>
<keyword evidence="11" id="KW-1185">Reference proteome</keyword>
<evidence type="ECO:0000313" key="10">
    <source>
        <dbReference type="EMBL" id="MED1202278.1"/>
    </source>
</evidence>
<evidence type="ECO:0000256" key="6">
    <source>
        <dbReference type="RuleBase" id="RU361161"/>
    </source>
</evidence>
<evidence type="ECO:0000259" key="9">
    <source>
        <dbReference type="Pfam" id="PF01915"/>
    </source>
</evidence>
<gene>
    <name evidence="10" type="ORF">P4T90_04130</name>
</gene>
<dbReference type="InterPro" id="IPR017853">
    <property type="entry name" value="GH"/>
</dbReference>
<dbReference type="RefSeq" id="WP_066266830.1">
    <property type="nucleotide sequence ID" value="NZ_JARMAB010000005.1"/>
</dbReference>
<keyword evidence="4 6" id="KW-0378">Hydrolase</keyword>
<reference evidence="10 11" key="1">
    <citation type="submission" date="2023-03" db="EMBL/GenBank/DDBJ databases">
        <title>Bacillus Genome Sequencing.</title>
        <authorList>
            <person name="Dunlap C."/>
        </authorList>
    </citation>
    <scope>NUCLEOTIDE SEQUENCE [LARGE SCALE GENOMIC DNA]</scope>
    <source>
        <strain evidence="10 11">B-23453</strain>
    </source>
</reference>
<accession>A0ABU6MCY0</accession>
<organism evidence="10 11">
    <name type="scientific">Heyndrickxia acidicola</name>
    <dbReference type="NCBI Taxonomy" id="209389"/>
    <lineage>
        <taxon>Bacteria</taxon>
        <taxon>Bacillati</taxon>
        <taxon>Bacillota</taxon>
        <taxon>Bacilli</taxon>
        <taxon>Bacillales</taxon>
        <taxon>Bacillaceae</taxon>
        <taxon>Heyndrickxia</taxon>
    </lineage>
</organism>
<evidence type="ECO:0000256" key="1">
    <source>
        <dbReference type="ARBA" id="ARBA00001231"/>
    </source>
</evidence>
<dbReference type="EC" id="3.2.1.52" evidence="3"/>
<sequence length="593" mass="63860">MFRRLGVIALSVLLLFSLGTTSLSANAMGKQKESQRGNQDKQAMKWVKEKLRHMSVEEKVGQLFIIHAYGKTPDDPAYEETNLNDKRGGATFKDIIEKYHIGGVIYFNWSQNIGTPLDAAQAQNLSNGLQKIAMNQKSKIPLFISTDQEGGIVTRVTEPATVFPGNMALGAARSNYFAEKTGRIIGTELKSLGINMDFAPDLDVNVNPENPVIGVRSYSSDPDLVSAMGTSEITGIQSRNVLAAGKHFPGHGDTNVDSHYGLPIVNHDLKTLENVDFKPFKAAIKSGVDAIMTAHIVVPALDSSGLPATLSKPIMTGILRNKLGFKGLIVTDSLDMAGANVLPADQVPVAAFNAGADILLNPPDVPLAYNSVLKAVKSNVISKQRLDQSVERILLAKYKRGLVKEPLTSKEELKNIGIPGSLVTANEITEKSITLLKNENNILPLNKHQRVLVAGPAAANTQELAGLLRDKGFNIESIETTTSPSADQTQNAIDQSKNADVIVIPTYNANTNSAQKAFVQGLEKTEKPIVIAAMRNPYDIMAFPEVNANILTYGNGEISTRALAKAIAGEVNPEGRLPVSIPGLYSFGSGLRY</sequence>
<dbReference type="InterPro" id="IPR036881">
    <property type="entry name" value="Glyco_hydro_3_C_sf"/>
</dbReference>
<evidence type="ECO:0000256" key="5">
    <source>
        <dbReference type="ARBA" id="ARBA00023295"/>
    </source>
</evidence>
<dbReference type="SUPFAM" id="SSF51445">
    <property type="entry name" value="(Trans)glycosidases"/>
    <property type="match status" value="1"/>
</dbReference>
<proteinExistence type="inferred from homology"/>
<feature type="signal peptide" evidence="7">
    <location>
        <begin position="1"/>
        <end position="27"/>
    </location>
</feature>
<comment type="catalytic activity">
    <reaction evidence="1">
        <text>Hydrolysis of terminal non-reducing N-acetyl-D-hexosamine residues in N-acetyl-beta-D-hexosaminides.</text>
        <dbReference type="EC" id="3.2.1.52"/>
    </reaction>
</comment>
<evidence type="ECO:0000256" key="3">
    <source>
        <dbReference type="ARBA" id="ARBA00012663"/>
    </source>
</evidence>
<dbReference type="InterPro" id="IPR001764">
    <property type="entry name" value="Glyco_hydro_3_N"/>
</dbReference>
<evidence type="ECO:0000256" key="7">
    <source>
        <dbReference type="SAM" id="SignalP"/>
    </source>
</evidence>
<protein>
    <recommendedName>
        <fullName evidence="3">beta-N-acetylhexosaminidase</fullName>
        <ecNumber evidence="3">3.2.1.52</ecNumber>
    </recommendedName>
</protein>
<feature type="domain" description="Glycoside hydrolase family 3 N-terminal" evidence="8">
    <location>
        <begin position="56"/>
        <end position="394"/>
    </location>
</feature>
<evidence type="ECO:0000259" key="8">
    <source>
        <dbReference type="Pfam" id="PF00933"/>
    </source>
</evidence>
<dbReference type="InterPro" id="IPR050226">
    <property type="entry name" value="NagZ_Beta-hexosaminidase"/>
</dbReference>
<dbReference type="GO" id="GO:0016787">
    <property type="term" value="F:hydrolase activity"/>
    <property type="evidence" value="ECO:0007669"/>
    <property type="project" value="UniProtKB-KW"/>
</dbReference>
<dbReference type="Gene3D" id="3.40.50.1700">
    <property type="entry name" value="Glycoside hydrolase family 3 C-terminal domain"/>
    <property type="match status" value="1"/>
</dbReference>
<comment type="similarity">
    <text evidence="2 6">Belongs to the glycosyl hydrolase 3 family.</text>
</comment>
<dbReference type="PANTHER" id="PTHR30480:SF13">
    <property type="entry name" value="BETA-HEXOSAMINIDASE"/>
    <property type="match status" value="1"/>
</dbReference>
<comment type="caution">
    <text evidence="10">The sequence shown here is derived from an EMBL/GenBank/DDBJ whole genome shotgun (WGS) entry which is preliminary data.</text>
</comment>
<dbReference type="InterPro" id="IPR002772">
    <property type="entry name" value="Glyco_hydro_3_C"/>
</dbReference>
<feature type="chain" id="PRO_5046275938" description="beta-N-acetylhexosaminidase" evidence="7">
    <location>
        <begin position="28"/>
        <end position="593"/>
    </location>
</feature>
<name>A0ABU6MCY0_9BACI</name>
<dbReference type="Gene3D" id="3.20.20.300">
    <property type="entry name" value="Glycoside hydrolase, family 3, N-terminal domain"/>
    <property type="match status" value="1"/>
</dbReference>
<keyword evidence="7" id="KW-0732">Signal</keyword>
<dbReference type="Pfam" id="PF01915">
    <property type="entry name" value="Glyco_hydro_3_C"/>
    <property type="match status" value="1"/>
</dbReference>
<dbReference type="EMBL" id="JARMAB010000005">
    <property type="protein sequence ID" value="MED1202278.1"/>
    <property type="molecule type" value="Genomic_DNA"/>
</dbReference>
<evidence type="ECO:0000256" key="2">
    <source>
        <dbReference type="ARBA" id="ARBA00005336"/>
    </source>
</evidence>
<feature type="domain" description="Glycoside hydrolase family 3 C-terminal" evidence="9">
    <location>
        <begin position="433"/>
        <end position="582"/>
    </location>
</feature>
<dbReference type="InterPro" id="IPR019800">
    <property type="entry name" value="Glyco_hydro_3_AS"/>
</dbReference>
<dbReference type="PROSITE" id="PS00775">
    <property type="entry name" value="GLYCOSYL_HYDROL_F3"/>
    <property type="match status" value="1"/>
</dbReference>
<dbReference type="InterPro" id="IPR036962">
    <property type="entry name" value="Glyco_hydro_3_N_sf"/>
</dbReference>
<evidence type="ECO:0000256" key="4">
    <source>
        <dbReference type="ARBA" id="ARBA00022801"/>
    </source>
</evidence>
<evidence type="ECO:0000313" key="11">
    <source>
        <dbReference type="Proteomes" id="UP001341444"/>
    </source>
</evidence>